<dbReference type="Proteomes" id="UP001211907">
    <property type="component" value="Unassembled WGS sequence"/>
</dbReference>
<feature type="compositionally biased region" description="Polar residues" evidence="4">
    <location>
        <begin position="252"/>
        <end position="278"/>
    </location>
</feature>
<dbReference type="InterPro" id="IPR032675">
    <property type="entry name" value="LRR_dom_sf"/>
</dbReference>
<evidence type="ECO:0000256" key="1">
    <source>
        <dbReference type="ARBA" id="ARBA00004245"/>
    </source>
</evidence>
<dbReference type="EMBL" id="JADGJH010003754">
    <property type="protein sequence ID" value="KAJ3089000.1"/>
    <property type="molecule type" value="Genomic_DNA"/>
</dbReference>
<comment type="subcellular location">
    <subcellularLocation>
        <location evidence="1">Cytoplasm</location>
        <location evidence="1">Cytoskeleton</location>
    </subcellularLocation>
</comment>
<proteinExistence type="predicted"/>
<gene>
    <name evidence="5" type="primary">LMOD2</name>
    <name evidence="5" type="ORF">HK100_007884</name>
</gene>
<dbReference type="Gene3D" id="3.80.10.10">
    <property type="entry name" value="Ribonuclease Inhibitor"/>
    <property type="match status" value="1"/>
</dbReference>
<dbReference type="PANTHER" id="PTHR10901">
    <property type="entry name" value="TROPOMODULIN"/>
    <property type="match status" value="1"/>
</dbReference>
<dbReference type="GO" id="GO:0007015">
    <property type="term" value="P:actin filament organization"/>
    <property type="evidence" value="ECO:0007669"/>
    <property type="project" value="TreeGrafter"/>
</dbReference>
<keyword evidence="6" id="KW-1185">Reference proteome</keyword>
<keyword evidence="3" id="KW-0206">Cytoskeleton</keyword>
<dbReference type="GO" id="GO:0005523">
    <property type="term" value="F:tropomyosin binding"/>
    <property type="evidence" value="ECO:0007669"/>
    <property type="project" value="InterPro"/>
</dbReference>
<dbReference type="Pfam" id="PF13516">
    <property type="entry name" value="LRR_6"/>
    <property type="match status" value="1"/>
</dbReference>
<evidence type="ECO:0000256" key="3">
    <source>
        <dbReference type="ARBA" id="ARBA00023212"/>
    </source>
</evidence>
<dbReference type="GO" id="GO:0005856">
    <property type="term" value="C:cytoskeleton"/>
    <property type="evidence" value="ECO:0007669"/>
    <property type="project" value="UniProtKB-SubCell"/>
</dbReference>
<dbReference type="AlphaFoldDB" id="A0AAD5SUG3"/>
<comment type="caution">
    <text evidence="5">The sequence shown here is derived from an EMBL/GenBank/DDBJ whole genome shotgun (WGS) entry which is preliminary data.</text>
</comment>
<dbReference type="GO" id="GO:0051694">
    <property type="term" value="P:pointed-end actin filament capping"/>
    <property type="evidence" value="ECO:0007669"/>
    <property type="project" value="InterPro"/>
</dbReference>
<organism evidence="5 6">
    <name type="scientific">Physocladia obscura</name>
    <dbReference type="NCBI Taxonomy" id="109957"/>
    <lineage>
        <taxon>Eukaryota</taxon>
        <taxon>Fungi</taxon>
        <taxon>Fungi incertae sedis</taxon>
        <taxon>Chytridiomycota</taxon>
        <taxon>Chytridiomycota incertae sedis</taxon>
        <taxon>Chytridiomycetes</taxon>
        <taxon>Chytridiales</taxon>
        <taxon>Chytriomycetaceae</taxon>
        <taxon>Physocladia</taxon>
    </lineage>
</organism>
<evidence type="ECO:0000256" key="4">
    <source>
        <dbReference type="SAM" id="MobiDB-lite"/>
    </source>
</evidence>
<feature type="region of interest" description="Disordered" evidence="4">
    <location>
        <begin position="249"/>
        <end position="278"/>
    </location>
</feature>
<dbReference type="SUPFAM" id="SSF52047">
    <property type="entry name" value="RNI-like"/>
    <property type="match status" value="1"/>
</dbReference>
<dbReference type="InterPro" id="IPR004934">
    <property type="entry name" value="TMOD"/>
</dbReference>
<dbReference type="PANTHER" id="PTHR10901:SF6">
    <property type="entry name" value="TROPOMODULIN, ISOFORM N"/>
    <property type="match status" value="1"/>
</dbReference>
<sequence length="452" mass="48629">MSTLLMRSVHEPPNLRAQSTLPGDEENDFRSETASSVGQEESQTEIGIQTLPQQIVNHEPSVTGVSFTTTEPEEILQEIHQTDSPTPEGENDEEEKQKEQQEQDDETTNESADIVTDLSAIPTSAVAATPTAKDNDETVEATPTLPTRSLSTKTKASLQMGSLEFYLLTRSLSQKNAPGAAGSGIIDGDENVESFDHYPSSPLLPPPPPLVAAATAAAPTRSESADLVSIADTIMSADAIMTSELRAMSRAGSRTGSRTGAASPTTSRPPSHMSSHSTRMNRALEDLLSAIELIKMDDPEVTAVDMKQSQQVLTSVHAGALIKALEGNTNLKRLDLQNSRIQNPQAIEIGRILKVNTGLEVLNLDGNFIGPTGIKSIASALPFNKTLRELRLGNQISLAGNEAEQALATAINKNETLLKVSFVFRDVGARVIVDKALSRNNNKFRGRRQSNF</sequence>
<evidence type="ECO:0000313" key="5">
    <source>
        <dbReference type="EMBL" id="KAJ3089000.1"/>
    </source>
</evidence>
<dbReference type="SMART" id="SM00368">
    <property type="entry name" value="LRR_RI"/>
    <property type="match status" value="3"/>
</dbReference>
<keyword evidence="2" id="KW-0963">Cytoplasm</keyword>
<accession>A0AAD5SUG3</accession>
<dbReference type="InterPro" id="IPR001611">
    <property type="entry name" value="Leu-rich_rpt"/>
</dbReference>
<evidence type="ECO:0000256" key="2">
    <source>
        <dbReference type="ARBA" id="ARBA00022490"/>
    </source>
</evidence>
<protein>
    <submittedName>
        <fullName evidence="5">Leiomodin-2</fullName>
    </submittedName>
</protein>
<name>A0AAD5SUG3_9FUNG</name>
<feature type="region of interest" description="Disordered" evidence="4">
    <location>
        <begin position="1"/>
        <end position="111"/>
    </location>
</feature>
<feature type="compositionally biased region" description="Polar residues" evidence="4">
    <location>
        <begin position="32"/>
        <end position="56"/>
    </location>
</feature>
<evidence type="ECO:0000313" key="6">
    <source>
        <dbReference type="Proteomes" id="UP001211907"/>
    </source>
</evidence>
<reference evidence="5" key="1">
    <citation type="submission" date="2020-05" db="EMBL/GenBank/DDBJ databases">
        <title>Phylogenomic resolution of chytrid fungi.</title>
        <authorList>
            <person name="Stajich J.E."/>
            <person name="Amses K."/>
            <person name="Simmons R."/>
            <person name="Seto K."/>
            <person name="Myers J."/>
            <person name="Bonds A."/>
            <person name="Quandt C.A."/>
            <person name="Barry K."/>
            <person name="Liu P."/>
            <person name="Grigoriev I."/>
            <person name="Longcore J.E."/>
            <person name="James T.Y."/>
        </authorList>
    </citation>
    <scope>NUCLEOTIDE SEQUENCE</scope>
    <source>
        <strain evidence="5">JEL0513</strain>
    </source>
</reference>